<feature type="signal peptide" evidence="1">
    <location>
        <begin position="1"/>
        <end position="34"/>
    </location>
</feature>
<dbReference type="AlphaFoldDB" id="A0A9Q9M9V1"/>
<keyword evidence="1" id="KW-0732">Signal</keyword>
<gene>
    <name evidence="2" type="ORF">Daura_30635</name>
</gene>
<name>A0A9Q9M9V1_9ACTN</name>
<dbReference type="PROSITE" id="PS51257">
    <property type="entry name" value="PROKAR_LIPOPROTEIN"/>
    <property type="match status" value="1"/>
</dbReference>
<dbReference type="KEGG" id="daur:Daura_30635"/>
<organism evidence="2 3">
    <name type="scientific">Dactylosporangium aurantiacum</name>
    <dbReference type="NCBI Taxonomy" id="35754"/>
    <lineage>
        <taxon>Bacteria</taxon>
        <taxon>Bacillati</taxon>
        <taxon>Actinomycetota</taxon>
        <taxon>Actinomycetes</taxon>
        <taxon>Micromonosporales</taxon>
        <taxon>Micromonosporaceae</taxon>
        <taxon>Dactylosporangium</taxon>
    </lineage>
</organism>
<dbReference type="Proteomes" id="UP001058003">
    <property type="component" value="Chromosome"/>
</dbReference>
<evidence type="ECO:0000313" key="3">
    <source>
        <dbReference type="Proteomes" id="UP001058003"/>
    </source>
</evidence>
<proteinExistence type="predicted"/>
<evidence type="ECO:0000256" key="1">
    <source>
        <dbReference type="SAM" id="SignalP"/>
    </source>
</evidence>
<reference evidence="2" key="1">
    <citation type="submission" date="2021-04" db="EMBL/GenBank/DDBJ databases">
        <title>Dactylosporangium aurantiacum NRRL B-8018 full assembly.</title>
        <authorList>
            <person name="Hartkoorn R.C."/>
            <person name="Beaudoing E."/>
            <person name="Hot D."/>
        </authorList>
    </citation>
    <scope>NUCLEOTIDE SEQUENCE</scope>
    <source>
        <strain evidence="2">NRRL B-8018</strain>
    </source>
</reference>
<evidence type="ECO:0000313" key="2">
    <source>
        <dbReference type="EMBL" id="UWZ51113.1"/>
    </source>
</evidence>
<dbReference type="EMBL" id="CP073767">
    <property type="protein sequence ID" value="UWZ51113.1"/>
    <property type="molecule type" value="Genomic_DNA"/>
</dbReference>
<evidence type="ECO:0008006" key="4">
    <source>
        <dbReference type="Google" id="ProtNLM"/>
    </source>
</evidence>
<dbReference type="RefSeq" id="WP_156090258.1">
    <property type="nucleotide sequence ID" value="NZ_CP073767.1"/>
</dbReference>
<accession>A0A9Q9M9V1</accession>
<sequence length="125" mass="13261">MQRRRWSGARLAAATSAAAWMLPAALLTAGCTTAAPHLVPTPGPVSLDAVPTGRHLVGTVNRVSDTELVLDVYGGPPPLTFVIRPQDRANIDVQALSALAGGRERVRVFYESTGGKDYALRVERA</sequence>
<feature type="chain" id="PRO_5040397969" description="Secreted protein" evidence="1">
    <location>
        <begin position="35"/>
        <end position="125"/>
    </location>
</feature>
<keyword evidence="3" id="KW-1185">Reference proteome</keyword>
<protein>
    <recommendedName>
        <fullName evidence="4">Secreted protein</fullName>
    </recommendedName>
</protein>